<reference evidence="2 3" key="1">
    <citation type="submission" date="2019-12" db="EMBL/GenBank/DDBJ databases">
        <title>Deinococcus sp. HMF7620 Genome sequencing and assembly.</title>
        <authorList>
            <person name="Kang H."/>
            <person name="Kim H."/>
            <person name="Joh K."/>
        </authorList>
    </citation>
    <scope>NUCLEOTIDE SEQUENCE [LARGE SCALE GENOMIC DNA]</scope>
    <source>
        <strain evidence="2 3">HMF7620</strain>
    </source>
</reference>
<evidence type="ECO:0000313" key="2">
    <source>
        <dbReference type="EMBL" id="MVN88882.1"/>
    </source>
</evidence>
<feature type="transmembrane region" description="Helical" evidence="1">
    <location>
        <begin position="48"/>
        <end position="71"/>
    </location>
</feature>
<dbReference type="Proteomes" id="UP000483286">
    <property type="component" value="Unassembled WGS sequence"/>
</dbReference>
<evidence type="ECO:0000256" key="1">
    <source>
        <dbReference type="SAM" id="Phobius"/>
    </source>
</evidence>
<feature type="transmembrane region" description="Helical" evidence="1">
    <location>
        <begin position="80"/>
        <end position="99"/>
    </location>
</feature>
<feature type="transmembrane region" description="Helical" evidence="1">
    <location>
        <begin position="119"/>
        <end position="138"/>
    </location>
</feature>
<sequence>MSTVFAPLTFPDLLGRLGLACLILVPLILVLGQVFVRVTGVPPSYPPLSPLPLLSGAIGGSLLSALGYLLLSTVIKDQKTLWTVLVVLALALLVASFHLPWRLSYTRSARFTGVTVSAQVAQAMLHCVVVGTNLAVLLRR</sequence>
<comment type="caution">
    <text evidence="2">The sequence shown here is derived from an EMBL/GenBank/DDBJ whole genome shotgun (WGS) entry which is preliminary data.</text>
</comment>
<evidence type="ECO:0000313" key="3">
    <source>
        <dbReference type="Proteomes" id="UP000483286"/>
    </source>
</evidence>
<gene>
    <name evidence="2" type="ORF">GO986_19250</name>
</gene>
<feature type="transmembrane region" description="Helical" evidence="1">
    <location>
        <begin position="17"/>
        <end position="36"/>
    </location>
</feature>
<organism evidence="2 3">
    <name type="scientific">Deinococcus arboris</name>
    <dbReference type="NCBI Taxonomy" id="2682977"/>
    <lineage>
        <taxon>Bacteria</taxon>
        <taxon>Thermotogati</taxon>
        <taxon>Deinococcota</taxon>
        <taxon>Deinococci</taxon>
        <taxon>Deinococcales</taxon>
        <taxon>Deinococcaceae</taxon>
        <taxon>Deinococcus</taxon>
    </lineage>
</organism>
<proteinExistence type="predicted"/>
<dbReference type="RefSeq" id="WP_157461083.1">
    <property type="nucleotide sequence ID" value="NZ_WQLB01000036.1"/>
</dbReference>
<keyword evidence="1" id="KW-0472">Membrane</keyword>
<keyword evidence="1" id="KW-0812">Transmembrane</keyword>
<protein>
    <submittedName>
        <fullName evidence="2">Uncharacterized protein</fullName>
    </submittedName>
</protein>
<keyword evidence="1" id="KW-1133">Transmembrane helix</keyword>
<accession>A0A7C9M4A1</accession>
<name>A0A7C9M4A1_9DEIO</name>
<keyword evidence="3" id="KW-1185">Reference proteome</keyword>
<dbReference type="AlphaFoldDB" id="A0A7C9M4A1"/>
<dbReference type="EMBL" id="WQLB01000036">
    <property type="protein sequence ID" value="MVN88882.1"/>
    <property type="molecule type" value="Genomic_DNA"/>
</dbReference>